<dbReference type="EMBL" id="JBBPBN010000396">
    <property type="protein sequence ID" value="KAK8487483.1"/>
    <property type="molecule type" value="Genomic_DNA"/>
</dbReference>
<sequence length="259" mass="30019">MAWVTSEELLATVVPYAIFWTYSGIYVMLESRLEKYKLHSKKEEEEKNLVSRKAVFKAVVIHQILSIAMNLCVFAATREKIGPESPRKQLTLLVLAKQVIIAILVIDTWSFFVHWYSHQNKFLYRLIHIPHHRLVVPYSFGAHYMHPIEGILDTMGGTLAVLLSGMSPRTSMFFVSFTMIKVVDDHCGMRLPGNPFNLLSNNSAYHDVHHQLYGTKYNFSVYLDIWDKILGTYMPYTLEKTPDGRLEVRKADQEEKKYD</sequence>
<accession>A0ABR2A3H1</accession>
<proteinExistence type="predicted"/>
<dbReference type="PANTHER" id="PTHR11863">
    <property type="entry name" value="STEROL DESATURASE"/>
    <property type="match status" value="1"/>
</dbReference>
<dbReference type="InterPro" id="IPR050307">
    <property type="entry name" value="Sterol_Desaturase_Related"/>
</dbReference>
<dbReference type="Pfam" id="PF04116">
    <property type="entry name" value="FA_hydroxylase"/>
    <property type="match status" value="1"/>
</dbReference>
<dbReference type="InterPro" id="IPR006694">
    <property type="entry name" value="Fatty_acid_hydroxylase"/>
</dbReference>
<evidence type="ECO:0000313" key="2">
    <source>
        <dbReference type="Proteomes" id="UP001396334"/>
    </source>
</evidence>
<protein>
    <submittedName>
        <fullName evidence="1">Uncharacterized protein</fullName>
    </submittedName>
</protein>
<organism evidence="1 2">
    <name type="scientific">Hibiscus sabdariffa</name>
    <name type="common">roselle</name>
    <dbReference type="NCBI Taxonomy" id="183260"/>
    <lineage>
        <taxon>Eukaryota</taxon>
        <taxon>Viridiplantae</taxon>
        <taxon>Streptophyta</taxon>
        <taxon>Embryophyta</taxon>
        <taxon>Tracheophyta</taxon>
        <taxon>Spermatophyta</taxon>
        <taxon>Magnoliopsida</taxon>
        <taxon>eudicotyledons</taxon>
        <taxon>Gunneridae</taxon>
        <taxon>Pentapetalae</taxon>
        <taxon>rosids</taxon>
        <taxon>malvids</taxon>
        <taxon>Malvales</taxon>
        <taxon>Malvaceae</taxon>
        <taxon>Malvoideae</taxon>
        <taxon>Hibiscus</taxon>
    </lineage>
</organism>
<reference evidence="1 2" key="1">
    <citation type="journal article" date="2024" name="G3 (Bethesda)">
        <title>Genome assembly of Hibiscus sabdariffa L. provides insights into metabolisms of medicinal natural products.</title>
        <authorList>
            <person name="Kim T."/>
        </authorList>
    </citation>
    <scope>NUCLEOTIDE SEQUENCE [LARGE SCALE GENOMIC DNA]</scope>
    <source>
        <strain evidence="1">TK-2024</strain>
        <tissue evidence="1">Old leaves</tissue>
    </source>
</reference>
<evidence type="ECO:0000313" key="1">
    <source>
        <dbReference type="EMBL" id="KAK8487483.1"/>
    </source>
</evidence>
<dbReference type="Proteomes" id="UP001396334">
    <property type="component" value="Unassembled WGS sequence"/>
</dbReference>
<gene>
    <name evidence="1" type="ORF">V6N11_055690</name>
</gene>
<comment type="caution">
    <text evidence="1">The sequence shown here is derived from an EMBL/GenBank/DDBJ whole genome shotgun (WGS) entry which is preliminary data.</text>
</comment>
<keyword evidence="2" id="KW-1185">Reference proteome</keyword>
<name>A0ABR2A3H1_9ROSI</name>